<dbReference type="PROSITE" id="PS50110">
    <property type="entry name" value="RESPONSE_REGULATORY"/>
    <property type="match status" value="2"/>
</dbReference>
<dbReference type="GO" id="GO:0005886">
    <property type="term" value="C:plasma membrane"/>
    <property type="evidence" value="ECO:0007669"/>
    <property type="project" value="TreeGrafter"/>
</dbReference>
<dbReference type="InterPro" id="IPR001789">
    <property type="entry name" value="Sig_transdc_resp-reg_receiver"/>
</dbReference>
<dbReference type="PANTHER" id="PTHR43047:SF72">
    <property type="entry name" value="OSMOSENSING HISTIDINE PROTEIN KINASE SLN1"/>
    <property type="match status" value="1"/>
</dbReference>
<dbReference type="PROSITE" id="PS50109">
    <property type="entry name" value="HIS_KIN"/>
    <property type="match status" value="1"/>
</dbReference>
<dbReference type="PRINTS" id="PR00344">
    <property type="entry name" value="BCTRLSENSOR"/>
</dbReference>
<dbReference type="SMART" id="SM00448">
    <property type="entry name" value="REC"/>
    <property type="match status" value="2"/>
</dbReference>
<proteinExistence type="inferred from homology"/>
<gene>
    <name evidence="17" type="ORF">A8806_10372</name>
</gene>
<dbReference type="InterPro" id="IPR036097">
    <property type="entry name" value="HisK_dim/P_sf"/>
</dbReference>
<feature type="coiled-coil region" evidence="12">
    <location>
        <begin position="432"/>
        <end position="459"/>
    </location>
</feature>
<dbReference type="InterPro" id="IPR003594">
    <property type="entry name" value="HATPase_dom"/>
</dbReference>
<feature type="modified residue" description="4-aspartylphosphate" evidence="11">
    <location>
        <position position="901"/>
    </location>
</feature>
<protein>
    <recommendedName>
        <fullName evidence="10">Circadian input-output histidine kinase CikA</fullName>
        <ecNumber evidence="3">2.7.13.3</ecNumber>
    </recommendedName>
    <alternativeName>
        <fullName evidence="4">Stage 0 sporulation protein A homolog</fullName>
    </alternativeName>
</protein>
<evidence type="ECO:0000256" key="13">
    <source>
        <dbReference type="SAM" id="Phobius"/>
    </source>
</evidence>
<evidence type="ECO:0000256" key="3">
    <source>
        <dbReference type="ARBA" id="ARBA00012438"/>
    </source>
</evidence>
<dbReference type="FunFam" id="3.30.565.10:FF:000010">
    <property type="entry name" value="Sensor histidine kinase RcsC"/>
    <property type="match status" value="1"/>
</dbReference>
<evidence type="ECO:0000256" key="8">
    <source>
        <dbReference type="ARBA" id="ARBA00023012"/>
    </source>
</evidence>
<evidence type="ECO:0000256" key="5">
    <source>
        <dbReference type="ARBA" id="ARBA00022553"/>
    </source>
</evidence>
<dbReference type="SUPFAM" id="SSF55874">
    <property type="entry name" value="ATPase domain of HSP90 chaperone/DNA topoisomerase II/histidine kinase"/>
    <property type="match status" value="1"/>
</dbReference>
<comment type="catalytic activity">
    <reaction evidence="1">
        <text>ATP + protein L-histidine = ADP + protein N-phospho-L-histidine.</text>
        <dbReference type="EC" id="2.7.13.3"/>
    </reaction>
</comment>
<keyword evidence="13" id="KW-0812">Transmembrane</keyword>
<keyword evidence="5 11" id="KW-0597">Phosphoprotein</keyword>
<dbReference type="EC" id="2.7.13.3" evidence="3"/>
<feature type="domain" description="PAC" evidence="16">
    <location>
        <begin position="395"/>
        <end position="446"/>
    </location>
</feature>
<sequence length="1116" mass="125155">MEKKSSGGSKKKIAVTAVCVAALLCTFTFLFVRGVKEQLWEQSVNTIAESTRQGCGTLKVQLTEDYQTMSTAAQNIEEISPGEGDEDIEEAMSGYSQIESGISLYLSDGRCMPDGSVIDENAWNFLENTKQGKGIINPHISSVTGMNVFDLFVKVSLADGTEGWIVKEYEIESIVDSFSLSFYNNAGFSYVINRQGDVLIRSPHPDSNKTVQNLFDMLPEVENDPKSLSRFRDSLENLKSGYAVFVYQGEETVFCYTPLKLETDWYLISIIPKEVVDEQTNQILRRSMMLIASIIVGICLLILLYIRYVNRTNKKLRNQADYIGHLYNAIPDAVALLTVDPPYRIIQMNREGLKILDYPEDTPMWEMCLEDIIYPDDYREMAGVLEDTIAHSRKNVFEHRIQKSDGCFLWAAGIIEKMLDEDGTPVLIAAFHDITDKKLAEEEEEKAKLQERLTLVRAISNAYPVIISINLTKDTVTFIYTESKDMPGLGEQKSYTEFFDVFASSVHPDSREEFRARFSLENLDTVLGENKTEVFLETKQSFGDGVYHWTSTQIIHVDNPYSKDKLAILISRCIDEQRYEEEQRRQALQSALDNAMAANSAKSQFLSNMSHDIRTPMNAIVGMTAIAAAHLDDRDRVAACLKKINLSSSHLLSLINDVLDMSKIESGKMSLSEEPFNLAELIANSIELIRPQTNEKQQELDVHMAIKDEDVSGDALRIQQACLNILSNAVKYTPEGGCIHVEVRQEQCIRKGYQRYIFVCADNGIGMNEEFLDKLFQPFERAKDSTSSRIAGTGLGMAITKNVIDLMDGDIQVESALGRGSVFTVTIPLKVQDIEADEVPEEWIGIRTLIVDDDVQTCENAAELLKEMGLRAQFVTDGEKAVQCAVCEAETSDPFNMVIVDWKMPGMDGVEVTRQIRMKLGDGIPVIVLTAYDWSEIEQEARAAGVTAFISKPFYRSKICGLLGELSGSGESIEEQFVDRKPDYSGSRILLAEDNELNREIAYELLSDTGVQIEEAVNGEEAVNKVAASEEGYYDLILMDVQMPKMDGYEATKAIRRLKRPDAGSIPIVAMTANAFEEDVRAALHAGMDAHLAKPVDIKELERILYLYLYQKRTNT</sequence>
<evidence type="ECO:0000256" key="1">
    <source>
        <dbReference type="ARBA" id="ARBA00000085"/>
    </source>
</evidence>
<dbReference type="SMART" id="SM00387">
    <property type="entry name" value="HATPase_c"/>
    <property type="match status" value="1"/>
</dbReference>
<evidence type="ECO:0000256" key="12">
    <source>
        <dbReference type="SAM" id="Coils"/>
    </source>
</evidence>
<organism evidence="17 18">
    <name type="scientific">Faecalicatena orotica</name>
    <dbReference type="NCBI Taxonomy" id="1544"/>
    <lineage>
        <taxon>Bacteria</taxon>
        <taxon>Bacillati</taxon>
        <taxon>Bacillota</taxon>
        <taxon>Clostridia</taxon>
        <taxon>Lachnospirales</taxon>
        <taxon>Lachnospiraceae</taxon>
        <taxon>Faecalicatena</taxon>
    </lineage>
</organism>
<dbReference type="InterPro" id="IPR003661">
    <property type="entry name" value="HisK_dim/P_dom"/>
</dbReference>
<dbReference type="Pfam" id="PF00512">
    <property type="entry name" value="HisKA"/>
    <property type="match status" value="1"/>
</dbReference>
<dbReference type="Gene3D" id="3.30.450.20">
    <property type="entry name" value="PAS domain"/>
    <property type="match status" value="2"/>
</dbReference>
<dbReference type="Pfam" id="PF02518">
    <property type="entry name" value="HATPase_c"/>
    <property type="match status" value="1"/>
</dbReference>
<keyword evidence="12" id="KW-0175">Coiled coil</keyword>
<evidence type="ECO:0000256" key="7">
    <source>
        <dbReference type="ARBA" id="ARBA00022777"/>
    </source>
</evidence>
<evidence type="ECO:0000256" key="11">
    <source>
        <dbReference type="PROSITE-ProRule" id="PRU00169"/>
    </source>
</evidence>
<dbReference type="GO" id="GO:0000155">
    <property type="term" value="F:phosphorelay sensor kinase activity"/>
    <property type="evidence" value="ECO:0007669"/>
    <property type="project" value="InterPro"/>
</dbReference>
<dbReference type="SUPFAM" id="SSF55785">
    <property type="entry name" value="PYP-like sensor domain (PAS domain)"/>
    <property type="match status" value="1"/>
</dbReference>
<keyword evidence="13" id="KW-1133">Transmembrane helix</keyword>
<comment type="caution">
    <text evidence="17">The sequence shown here is derived from an EMBL/GenBank/DDBJ whole genome shotgun (WGS) entry which is preliminary data.</text>
</comment>
<feature type="transmembrane region" description="Helical" evidence="13">
    <location>
        <begin position="13"/>
        <end position="32"/>
    </location>
</feature>
<feature type="domain" description="Histidine kinase" evidence="14">
    <location>
        <begin position="608"/>
        <end position="831"/>
    </location>
</feature>
<dbReference type="PANTHER" id="PTHR43047">
    <property type="entry name" value="TWO-COMPONENT HISTIDINE PROTEIN KINASE"/>
    <property type="match status" value="1"/>
</dbReference>
<evidence type="ECO:0000256" key="2">
    <source>
        <dbReference type="ARBA" id="ARBA00006402"/>
    </source>
</evidence>
<dbReference type="OrthoDB" id="9790669at2"/>
<keyword evidence="18" id="KW-1185">Reference proteome</keyword>
<dbReference type="CDD" id="cd12912">
    <property type="entry name" value="PDC2_MCP_like"/>
    <property type="match status" value="1"/>
</dbReference>
<dbReference type="SUPFAM" id="SSF52172">
    <property type="entry name" value="CheY-like"/>
    <property type="match status" value="2"/>
</dbReference>
<evidence type="ECO:0000256" key="4">
    <source>
        <dbReference type="ARBA" id="ARBA00018672"/>
    </source>
</evidence>
<keyword evidence="6" id="KW-0808">Transferase</keyword>
<dbReference type="AlphaFoldDB" id="A0A2Y9BAA8"/>
<evidence type="ECO:0000259" key="14">
    <source>
        <dbReference type="PROSITE" id="PS50109"/>
    </source>
</evidence>
<dbReference type="Proteomes" id="UP000245845">
    <property type="component" value="Unassembled WGS sequence"/>
</dbReference>
<dbReference type="EMBL" id="QGDL01000003">
    <property type="protein sequence ID" value="PWJ30668.1"/>
    <property type="molecule type" value="Genomic_DNA"/>
</dbReference>
<feature type="transmembrane region" description="Helical" evidence="13">
    <location>
        <begin position="288"/>
        <end position="308"/>
    </location>
</feature>
<dbReference type="PROSITE" id="PS50113">
    <property type="entry name" value="PAC"/>
    <property type="match status" value="1"/>
</dbReference>
<dbReference type="GO" id="GO:0009927">
    <property type="term" value="F:histidine phosphotransfer kinase activity"/>
    <property type="evidence" value="ECO:0007669"/>
    <property type="project" value="TreeGrafter"/>
</dbReference>
<dbReference type="NCBIfam" id="TIGR00229">
    <property type="entry name" value="sensory_box"/>
    <property type="match status" value="1"/>
</dbReference>
<dbReference type="InterPro" id="IPR005467">
    <property type="entry name" value="His_kinase_dom"/>
</dbReference>
<dbReference type="Pfam" id="PF00072">
    <property type="entry name" value="Response_reg"/>
    <property type="match status" value="2"/>
</dbReference>
<dbReference type="InterPro" id="IPR004358">
    <property type="entry name" value="Sig_transdc_His_kin-like_C"/>
</dbReference>
<evidence type="ECO:0000259" key="16">
    <source>
        <dbReference type="PROSITE" id="PS50113"/>
    </source>
</evidence>
<dbReference type="InterPro" id="IPR036890">
    <property type="entry name" value="HATPase_C_sf"/>
</dbReference>
<evidence type="ECO:0000259" key="15">
    <source>
        <dbReference type="PROSITE" id="PS50110"/>
    </source>
</evidence>
<dbReference type="CDD" id="cd00130">
    <property type="entry name" value="PAS"/>
    <property type="match status" value="1"/>
</dbReference>
<evidence type="ECO:0000313" key="18">
    <source>
        <dbReference type="Proteomes" id="UP000245845"/>
    </source>
</evidence>
<dbReference type="Gene3D" id="3.30.565.10">
    <property type="entry name" value="Histidine kinase-like ATPase, C-terminal domain"/>
    <property type="match status" value="1"/>
</dbReference>
<dbReference type="InterPro" id="IPR035965">
    <property type="entry name" value="PAS-like_dom_sf"/>
</dbReference>
<keyword evidence="13" id="KW-0472">Membrane</keyword>
<comment type="similarity">
    <text evidence="2">In the N-terminal section; belongs to the phytochrome family.</text>
</comment>
<keyword evidence="7" id="KW-0418">Kinase</keyword>
<name>A0A2Y9BAA8_9FIRM</name>
<keyword evidence="8" id="KW-0902">Two-component regulatory system</keyword>
<evidence type="ECO:0000256" key="6">
    <source>
        <dbReference type="ARBA" id="ARBA00022679"/>
    </source>
</evidence>
<dbReference type="CDD" id="cd00082">
    <property type="entry name" value="HisKA"/>
    <property type="match status" value="1"/>
</dbReference>
<feature type="domain" description="Response regulatory" evidence="15">
    <location>
        <begin position="988"/>
        <end position="1109"/>
    </location>
</feature>
<feature type="modified residue" description="4-aspartylphosphate" evidence="11">
    <location>
        <position position="1040"/>
    </location>
</feature>
<reference evidence="17 18" key="1">
    <citation type="submission" date="2018-05" db="EMBL/GenBank/DDBJ databases">
        <title>The Hungate 1000. A catalogue of reference genomes from the rumen microbiome.</title>
        <authorList>
            <person name="Kelly W."/>
        </authorList>
    </citation>
    <scope>NUCLEOTIDE SEQUENCE [LARGE SCALE GENOMIC DNA]</scope>
    <source>
        <strain evidence="17 18">NLAE-zl-C242</strain>
    </source>
</reference>
<dbReference type="Gene3D" id="1.10.287.130">
    <property type="match status" value="1"/>
</dbReference>
<dbReference type="InterPro" id="IPR011006">
    <property type="entry name" value="CheY-like_superfamily"/>
</dbReference>
<evidence type="ECO:0000256" key="10">
    <source>
        <dbReference type="ARBA" id="ARBA00074306"/>
    </source>
</evidence>
<dbReference type="SMART" id="SM00388">
    <property type="entry name" value="HisKA"/>
    <property type="match status" value="1"/>
</dbReference>
<accession>A0A2Y9BAA8</accession>
<dbReference type="InterPro" id="IPR000014">
    <property type="entry name" value="PAS"/>
</dbReference>
<dbReference type="CDD" id="cd16922">
    <property type="entry name" value="HATPase_EvgS-ArcB-TorS-like"/>
    <property type="match status" value="1"/>
</dbReference>
<dbReference type="Gene3D" id="3.40.50.2300">
    <property type="match status" value="2"/>
</dbReference>
<comment type="function">
    <text evidence="9">May play the central regulatory role in sporulation. It may be an element of the effector pathway responsible for the activation of sporulation genes in response to nutritional stress. Spo0A may act in concert with spo0H (a sigma factor) to control the expression of some genes that are critical to the sporulation process.</text>
</comment>
<evidence type="ECO:0000313" key="17">
    <source>
        <dbReference type="EMBL" id="PWJ30668.1"/>
    </source>
</evidence>
<dbReference type="CDD" id="cd17546">
    <property type="entry name" value="REC_hyHK_CKI1_RcsC-like"/>
    <property type="match status" value="2"/>
</dbReference>
<feature type="domain" description="Response regulatory" evidence="15">
    <location>
        <begin position="847"/>
        <end position="967"/>
    </location>
</feature>
<dbReference type="RefSeq" id="WP_109730310.1">
    <property type="nucleotide sequence ID" value="NZ_BAAACK010000004.1"/>
</dbReference>
<dbReference type="InterPro" id="IPR000700">
    <property type="entry name" value="PAS-assoc_C"/>
</dbReference>
<evidence type="ECO:0000256" key="9">
    <source>
        <dbReference type="ARBA" id="ARBA00024867"/>
    </source>
</evidence>
<dbReference type="SUPFAM" id="SSF47384">
    <property type="entry name" value="Homodimeric domain of signal transducing histidine kinase"/>
    <property type="match status" value="1"/>
</dbReference>